<dbReference type="SUPFAM" id="SSF56300">
    <property type="entry name" value="Metallo-dependent phosphatases"/>
    <property type="match status" value="1"/>
</dbReference>
<evidence type="ECO:0000313" key="18">
    <source>
        <dbReference type="EMBL" id="CAH0372387.1"/>
    </source>
</evidence>
<dbReference type="AlphaFoldDB" id="A0A8J2SRR7"/>
<feature type="repeat" description="TPR" evidence="15">
    <location>
        <begin position="82"/>
        <end position="115"/>
    </location>
</feature>
<evidence type="ECO:0000256" key="4">
    <source>
        <dbReference type="ARBA" id="ARBA00008786"/>
    </source>
</evidence>
<dbReference type="InterPro" id="IPR051134">
    <property type="entry name" value="PPP_phosphatase"/>
</dbReference>
<evidence type="ECO:0000256" key="15">
    <source>
        <dbReference type="PROSITE-ProRule" id="PRU00339"/>
    </source>
</evidence>
<dbReference type="PIRSF" id="PIRSF033096">
    <property type="entry name" value="PPPtase_5"/>
    <property type="match status" value="1"/>
</dbReference>
<evidence type="ECO:0000256" key="16">
    <source>
        <dbReference type="RuleBase" id="RU004273"/>
    </source>
</evidence>
<dbReference type="Pfam" id="PF00515">
    <property type="entry name" value="TPR_1"/>
    <property type="match status" value="1"/>
</dbReference>
<keyword evidence="19" id="KW-1185">Reference proteome</keyword>
<keyword evidence="8 15" id="KW-0802">TPR repeat</keyword>
<dbReference type="Gene3D" id="3.60.21.10">
    <property type="match status" value="1"/>
</dbReference>
<keyword evidence="5" id="KW-0479">Metal-binding</keyword>
<dbReference type="GO" id="GO:0046872">
    <property type="term" value="F:metal ion binding"/>
    <property type="evidence" value="ECO:0007669"/>
    <property type="project" value="UniProtKB-KW"/>
</dbReference>
<protein>
    <recommendedName>
        <fullName evidence="16">Serine/threonine-protein phosphatase</fullName>
        <ecNumber evidence="16">3.1.3.16</ecNumber>
    </recommendedName>
</protein>
<dbReference type="PANTHER" id="PTHR45668">
    <property type="entry name" value="SERINE/THREONINE-PROTEIN PHOSPHATASE 5-RELATED"/>
    <property type="match status" value="1"/>
</dbReference>
<dbReference type="PANTHER" id="PTHR45668:SF5">
    <property type="entry name" value="SERINE_THREONINE-PROTEIN PHOSPHATASE 5"/>
    <property type="match status" value="1"/>
</dbReference>
<keyword evidence="7 16" id="KW-0378">Hydrolase</keyword>
<dbReference type="InterPro" id="IPR011990">
    <property type="entry name" value="TPR-like_helical_dom_sf"/>
</dbReference>
<keyword evidence="9" id="KW-0904">Protein phosphatase</keyword>
<dbReference type="SMART" id="SM00028">
    <property type="entry name" value="TPR"/>
    <property type="match status" value="3"/>
</dbReference>
<dbReference type="InterPro" id="IPR029052">
    <property type="entry name" value="Metallo-depent_PP-like"/>
</dbReference>
<evidence type="ECO:0000256" key="6">
    <source>
        <dbReference type="ARBA" id="ARBA00022737"/>
    </source>
</evidence>
<feature type="domain" description="Serine/threonine specific protein phosphatases" evidence="17">
    <location>
        <begin position="286"/>
        <end position="291"/>
    </location>
</feature>
<dbReference type="InterPro" id="IPR004843">
    <property type="entry name" value="Calcineurin-like_PHP"/>
</dbReference>
<proteinExistence type="inferred from homology"/>
<comment type="cofactor">
    <cofactor evidence="1">
        <name>Mn(2+)</name>
        <dbReference type="ChEBI" id="CHEBI:29035"/>
    </cofactor>
</comment>
<evidence type="ECO:0000256" key="14">
    <source>
        <dbReference type="PIRSR" id="PIRSR033096-1"/>
    </source>
</evidence>
<feature type="active site" description="Proton donor/acceptor" evidence="14">
    <location>
        <position position="290"/>
    </location>
</feature>
<keyword evidence="6" id="KW-0677">Repeat</keyword>
<feature type="repeat" description="TPR" evidence="15">
    <location>
        <begin position="14"/>
        <end position="47"/>
    </location>
</feature>
<dbReference type="GO" id="GO:0004722">
    <property type="term" value="F:protein serine/threonine phosphatase activity"/>
    <property type="evidence" value="ECO:0007669"/>
    <property type="project" value="UniProtKB-EC"/>
</dbReference>
<dbReference type="OrthoDB" id="445564at2759"/>
<evidence type="ECO:0000256" key="2">
    <source>
        <dbReference type="ARBA" id="ARBA00001946"/>
    </source>
</evidence>
<dbReference type="FunFam" id="3.60.21.10:FF:000036">
    <property type="entry name" value="Serine/threonine protein phosphatase 5"/>
    <property type="match status" value="1"/>
</dbReference>
<evidence type="ECO:0000256" key="7">
    <source>
        <dbReference type="ARBA" id="ARBA00022801"/>
    </source>
</evidence>
<comment type="similarity">
    <text evidence="4">Belongs to the PPP phosphatase family. PP-5 (PP-T) subfamily.</text>
</comment>
<comment type="cofactor">
    <cofactor evidence="2">
        <name>Mg(2+)</name>
        <dbReference type="ChEBI" id="CHEBI:18420"/>
    </cofactor>
</comment>
<evidence type="ECO:0000313" key="19">
    <source>
        <dbReference type="Proteomes" id="UP000789595"/>
    </source>
</evidence>
<sequence>MAAQDARSDGADASLALKNEGNAALARGRYAEAISCYSRALEADPSSPVLYSNRAMAHIKAESYGLAIADAEASIRLDASYIKAYYRRGSANFALGKYKLALRDFRAVCKLRPNDRDARLKLKECERAAKQLAFAVAIESEDAAPLSASLDVATISVDAAYDGPHLPEDGAPTDEFITEMLERFRAQKLIHRKYVLQILLRTKELLEAEKSLVDLEIGDRDRITICGDVHGQFYDLLHIFEINGRPSSSNPYVFNGDLVDRGSFSFEVVLSLFALKVQHPGGVHINRGNHETKNMSKIYGFEGEVRHKYDATVLALFHECFQWLPLAACVEKKVFVTHGGLSSDDGVTLDDVRKVSRNREPPDAGLMCDLLWSDPQAQDGRSPSKRGVGLSFGPDVTRAFLERNGLDLVVRSHEVRDNGYEVEHGGSLITVFSAPNYCDAMGNKGAFIHLSAALEPKFTTYDAVPHPPLRPMAYASASPFGL</sequence>
<evidence type="ECO:0000259" key="17">
    <source>
        <dbReference type="PROSITE" id="PS00125"/>
    </source>
</evidence>
<comment type="caution">
    <text evidence="18">The sequence shown here is derived from an EMBL/GenBank/DDBJ whole genome shotgun (WGS) entry which is preliminary data.</text>
</comment>
<organism evidence="18 19">
    <name type="scientific">Pelagomonas calceolata</name>
    <dbReference type="NCBI Taxonomy" id="35677"/>
    <lineage>
        <taxon>Eukaryota</taxon>
        <taxon>Sar</taxon>
        <taxon>Stramenopiles</taxon>
        <taxon>Ochrophyta</taxon>
        <taxon>Pelagophyceae</taxon>
        <taxon>Pelagomonadales</taxon>
        <taxon>Pelagomonadaceae</taxon>
        <taxon>Pelagomonas</taxon>
    </lineage>
</organism>
<keyword evidence="11" id="KW-0539">Nucleus</keyword>
<reference evidence="18" key="1">
    <citation type="submission" date="2021-11" db="EMBL/GenBank/DDBJ databases">
        <authorList>
            <consortium name="Genoscope - CEA"/>
            <person name="William W."/>
        </authorList>
    </citation>
    <scope>NUCLEOTIDE SEQUENCE</scope>
</reference>
<dbReference type="InterPro" id="IPR041753">
    <property type="entry name" value="PP5_C"/>
</dbReference>
<comment type="catalytic activity">
    <reaction evidence="12">
        <text>O-phospho-L-seryl-[protein] + H2O = L-seryl-[protein] + phosphate</text>
        <dbReference type="Rhea" id="RHEA:20629"/>
        <dbReference type="Rhea" id="RHEA-COMP:9863"/>
        <dbReference type="Rhea" id="RHEA-COMP:11604"/>
        <dbReference type="ChEBI" id="CHEBI:15377"/>
        <dbReference type="ChEBI" id="CHEBI:29999"/>
        <dbReference type="ChEBI" id="CHEBI:43474"/>
        <dbReference type="ChEBI" id="CHEBI:83421"/>
        <dbReference type="EC" id="3.1.3.16"/>
    </reaction>
    <physiologicalReaction direction="left-to-right" evidence="12">
        <dbReference type="Rhea" id="RHEA:20630"/>
    </physiologicalReaction>
</comment>
<evidence type="ECO:0000256" key="11">
    <source>
        <dbReference type="ARBA" id="ARBA00023242"/>
    </source>
</evidence>
<dbReference type="Pfam" id="PF08321">
    <property type="entry name" value="PPP5"/>
    <property type="match status" value="1"/>
</dbReference>
<dbReference type="SMART" id="SM00156">
    <property type="entry name" value="PP2Ac"/>
    <property type="match status" value="1"/>
</dbReference>
<evidence type="ECO:0000256" key="13">
    <source>
        <dbReference type="ARBA" id="ARBA00048832"/>
    </source>
</evidence>
<dbReference type="Pfam" id="PF13414">
    <property type="entry name" value="TPR_11"/>
    <property type="match status" value="1"/>
</dbReference>
<evidence type="ECO:0000256" key="3">
    <source>
        <dbReference type="ARBA" id="ARBA00004123"/>
    </source>
</evidence>
<dbReference type="InterPro" id="IPR019734">
    <property type="entry name" value="TPR_rpt"/>
</dbReference>
<dbReference type="Pfam" id="PF00149">
    <property type="entry name" value="Metallophos"/>
    <property type="match status" value="1"/>
</dbReference>
<comment type="subcellular location">
    <subcellularLocation>
        <location evidence="3">Nucleus</location>
    </subcellularLocation>
</comment>
<evidence type="ECO:0000256" key="1">
    <source>
        <dbReference type="ARBA" id="ARBA00001936"/>
    </source>
</evidence>
<dbReference type="EC" id="3.1.3.16" evidence="16"/>
<evidence type="ECO:0000256" key="5">
    <source>
        <dbReference type="ARBA" id="ARBA00022723"/>
    </source>
</evidence>
<dbReference type="InterPro" id="IPR006186">
    <property type="entry name" value="Ser/Thr-sp_prot-phosphatase"/>
</dbReference>
<evidence type="ECO:0000256" key="9">
    <source>
        <dbReference type="ARBA" id="ARBA00022912"/>
    </source>
</evidence>
<accession>A0A8J2SRR7</accession>
<evidence type="ECO:0000256" key="12">
    <source>
        <dbReference type="ARBA" id="ARBA00047986"/>
    </source>
</evidence>
<dbReference type="PROSITE" id="PS50005">
    <property type="entry name" value="TPR"/>
    <property type="match status" value="2"/>
</dbReference>
<dbReference type="GO" id="GO:0005737">
    <property type="term" value="C:cytoplasm"/>
    <property type="evidence" value="ECO:0007669"/>
    <property type="project" value="UniProtKB-ARBA"/>
</dbReference>
<evidence type="ECO:0000256" key="10">
    <source>
        <dbReference type="ARBA" id="ARBA00023211"/>
    </source>
</evidence>
<dbReference type="GO" id="GO:0005634">
    <property type="term" value="C:nucleus"/>
    <property type="evidence" value="ECO:0007669"/>
    <property type="project" value="UniProtKB-SubCell"/>
</dbReference>
<dbReference type="EMBL" id="CAKKNE010000003">
    <property type="protein sequence ID" value="CAH0372387.1"/>
    <property type="molecule type" value="Genomic_DNA"/>
</dbReference>
<dbReference type="PROSITE" id="PS00125">
    <property type="entry name" value="SER_THR_PHOSPHATASE"/>
    <property type="match status" value="1"/>
</dbReference>
<dbReference type="InterPro" id="IPR013235">
    <property type="entry name" value="PPP_dom"/>
</dbReference>
<dbReference type="SUPFAM" id="SSF48452">
    <property type="entry name" value="TPR-like"/>
    <property type="match status" value="1"/>
</dbReference>
<dbReference type="PRINTS" id="PR00114">
    <property type="entry name" value="STPHPHTASE"/>
</dbReference>
<dbReference type="Proteomes" id="UP000789595">
    <property type="component" value="Unassembled WGS sequence"/>
</dbReference>
<keyword evidence="10" id="KW-0464">Manganese</keyword>
<evidence type="ECO:0000256" key="8">
    <source>
        <dbReference type="ARBA" id="ARBA00022803"/>
    </source>
</evidence>
<name>A0A8J2SRR7_9STRA</name>
<comment type="catalytic activity">
    <reaction evidence="13">
        <text>O-phospho-L-threonyl-[protein] + H2O = L-threonyl-[protein] + phosphate</text>
        <dbReference type="Rhea" id="RHEA:47004"/>
        <dbReference type="Rhea" id="RHEA-COMP:11060"/>
        <dbReference type="Rhea" id="RHEA-COMP:11605"/>
        <dbReference type="ChEBI" id="CHEBI:15377"/>
        <dbReference type="ChEBI" id="CHEBI:30013"/>
        <dbReference type="ChEBI" id="CHEBI:43474"/>
        <dbReference type="ChEBI" id="CHEBI:61977"/>
        <dbReference type="EC" id="3.1.3.16"/>
    </reaction>
    <physiologicalReaction direction="left-to-right" evidence="13">
        <dbReference type="Rhea" id="RHEA:47005"/>
    </physiologicalReaction>
</comment>
<dbReference type="Gene3D" id="1.25.40.10">
    <property type="entry name" value="Tetratricopeptide repeat domain"/>
    <property type="match status" value="1"/>
</dbReference>
<gene>
    <name evidence="18" type="ORF">PECAL_3P23800</name>
</gene>
<dbReference type="CDD" id="cd07417">
    <property type="entry name" value="MPP_PP5_C"/>
    <property type="match status" value="1"/>
</dbReference>